<sequence>MQQRPIVLAGLGEAQAGIDHQLGRVDAGGDRLIDAGQQFRADLGHHVTVVRNPVRIRGGHRPPMHQHPRHTRLRDQRGHRRVGAATGYVVDDLGAAAQRRLGDTGMHGVDADGNALGDKRFHYRQDARCLHRRVDADRAGPGGFAADVDDRRALGGQRQAMVDGTLDIQIASTVRERVIGDVHHPHDLHSRRLHFRRMRSSASDRDLASVLNSPRTAEVVVTAPGLRTPRIDMHRCSASMTTMTPRGSSLRVIASAI</sequence>
<feature type="region of interest" description="Disordered" evidence="1">
    <location>
        <begin position="56"/>
        <end position="79"/>
    </location>
</feature>
<evidence type="ECO:0000313" key="2">
    <source>
        <dbReference type="EMBL" id="PQM49404.1"/>
    </source>
</evidence>
<feature type="compositionally biased region" description="Basic residues" evidence="1">
    <location>
        <begin position="57"/>
        <end position="79"/>
    </location>
</feature>
<accession>A0A2S8BRY1</accession>
<evidence type="ECO:0000256" key="1">
    <source>
        <dbReference type="SAM" id="MobiDB-lite"/>
    </source>
</evidence>
<evidence type="ECO:0000313" key="3">
    <source>
        <dbReference type="Proteomes" id="UP000238296"/>
    </source>
</evidence>
<dbReference type="Proteomes" id="UP000238296">
    <property type="component" value="Unassembled WGS sequence"/>
</dbReference>
<dbReference type="AlphaFoldDB" id="A0A2S8BRY1"/>
<comment type="caution">
    <text evidence="2">The sequence shown here is derived from an EMBL/GenBank/DDBJ whole genome shotgun (WGS) entry which is preliminary data.</text>
</comment>
<proteinExistence type="predicted"/>
<gene>
    <name evidence="2" type="ORF">C1Y40_00372</name>
</gene>
<name>A0A2S8BRY1_9MYCO</name>
<reference evidence="2 3" key="1">
    <citation type="journal article" date="2017" name="Int. J. Syst. Evol. Microbiol.">
        <title>Mycobacterium talmoniae sp. nov., a slowly growing mycobacterium isolated from human respiratory samples.</title>
        <authorList>
            <person name="Davidson R.M."/>
            <person name="DeGroote M.A."/>
            <person name="Marola J.L."/>
            <person name="Buss S."/>
            <person name="Jones V."/>
            <person name="McNeil M.R."/>
            <person name="Freifeld A.G."/>
            <person name="Elaine Epperson L."/>
            <person name="Hasan N.A."/>
            <person name="Jackson M."/>
            <person name="Iwen P.C."/>
            <person name="Salfinger M."/>
            <person name="Strong M."/>
        </authorList>
    </citation>
    <scope>NUCLEOTIDE SEQUENCE [LARGE SCALE GENOMIC DNA]</scope>
    <source>
        <strain evidence="2 3">ATCC BAA-2683</strain>
    </source>
</reference>
<protein>
    <submittedName>
        <fullName evidence="2">Uncharacterized protein</fullName>
    </submittedName>
</protein>
<organism evidence="2 3">
    <name type="scientific">Mycobacterium talmoniae</name>
    <dbReference type="NCBI Taxonomy" id="1858794"/>
    <lineage>
        <taxon>Bacteria</taxon>
        <taxon>Bacillati</taxon>
        <taxon>Actinomycetota</taxon>
        <taxon>Actinomycetes</taxon>
        <taxon>Mycobacteriales</taxon>
        <taxon>Mycobacteriaceae</taxon>
        <taxon>Mycobacterium</taxon>
    </lineage>
</organism>
<dbReference type="EMBL" id="PPEA01000063">
    <property type="protein sequence ID" value="PQM49404.1"/>
    <property type="molecule type" value="Genomic_DNA"/>
</dbReference>